<dbReference type="SUPFAM" id="SSF47090">
    <property type="entry name" value="PGBD-like"/>
    <property type="match status" value="3"/>
</dbReference>
<dbReference type="PANTHER" id="PTHR41533">
    <property type="entry name" value="L,D-TRANSPEPTIDASE HI_1667-RELATED"/>
    <property type="match status" value="1"/>
</dbReference>
<accession>A0AAE3KMC1</accession>
<feature type="compositionally biased region" description="Polar residues" evidence="1">
    <location>
        <begin position="121"/>
        <end position="134"/>
    </location>
</feature>
<name>A0AAE3KMC1_9CYAN</name>
<feature type="compositionally biased region" description="Polar residues" evidence="1">
    <location>
        <begin position="254"/>
        <end position="266"/>
    </location>
</feature>
<sequence length="403" mass="43022">MDKLTQPNLAVTNEAGVNPNLKTPPGYSALFPEFHQRKRLSGAWIPFIIFTITLFIVSLAAPVFALKKGDKGSDVTSLQKTLQDAGYFNGPITGYYGPVTEAAVKKFQEAKGIKSDGVAGANTQGKLGTSTSAVKSRESIDSQPVEVQEDSQSNISPIQEKAASESDTSSVKEKTTPESDTSSMAETDEDSGSTQPKVLLKRGDRNSQVTALQKNLQLSGYFDGPITGYYGTGTEAAVKKFQQAKNLKPDGIAGSQTRGAIESSPQTTSEPISPSPNITPSPTITDERIGLGNNQPILQKGSRNSDVTAIQKTLQDKGYFNGPTTGYYGSLTEAAVMEFQKANGLTPDGKIDAKTQSALKATTPESNPSPEAKPDDVFNDTPFIQNQSDRKNTLEKKTIIKVG</sequence>
<feature type="compositionally biased region" description="Polar residues" evidence="1">
    <location>
        <begin position="354"/>
        <end position="369"/>
    </location>
</feature>
<dbReference type="Proteomes" id="UP001204953">
    <property type="component" value="Unassembled WGS sequence"/>
</dbReference>
<feature type="transmembrane region" description="Helical" evidence="2">
    <location>
        <begin position="43"/>
        <end position="66"/>
    </location>
</feature>
<proteinExistence type="predicted"/>
<feature type="domain" description="Peptidoglycan binding-like" evidence="3">
    <location>
        <begin position="206"/>
        <end position="260"/>
    </location>
</feature>
<feature type="compositionally biased region" description="Polar residues" evidence="1">
    <location>
        <begin position="292"/>
        <end position="304"/>
    </location>
</feature>
<keyword evidence="5" id="KW-1185">Reference proteome</keyword>
<dbReference type="Gene3D" id="1.10.101.10">
    <property type="entry name" value="PGBD-like superfamily/PGBD"/>
    <property type="match status" value="3"/>
</dbReference>
<evidence type="ECO:0000256" key="1">
    <source>
        <dbReference type="SAM" id="MobiDB-lite"/>
    </source>
</evidence>
<dbReference type="InterPro" id="IPR036366">
    <property type="entry name" value="PGBDSf"/>
</dbReference>
<dbReference type="PANTHER" id="PTHR41533:SF1">
    <property type="entry name" value="L,D-TRANSPEPTIDASE YCBB-RELATED"/>
    <property type="match status" value="1"/>
</dbReference>
<evidence type="ECO:0000259" key="3">
    <source>
        <dbReference type="Pfam" id="PF01471"/>
    </source>
</evidence>
<feature type="region of interest" description="Disordered" evidence="1">
    <location>
        <begin position="117"/>
        <end position="206"/>
    </location>
</feature>
<feature type="compositionally biased region" description="Basic and acidic residues" evidence="1">
    <location>
        <begin position="388"/>
        <end position="403"/>
    </location>
</feature>
<organism evidence="4 5">
    <name type="scientific">Limnofasciculus baicalensis BBK-W-15</name>
    <dbReference type="NCBI Taxonomy" id="2699891"/>
    <lineage>
        <taxon>Bacteria</taxon>
        <taxon>Bacillati</taxon>
        <taxon>Cyanobacteriota</taxon>
        <taxon>Cyanophyceae</taxon>
        <taxon>Coleofasciculales</taxon>
        <taxon>Coleofasciculaceae</taxon>
        <taxon>Limnofasciculus</taxon>
        <taxon>Limnofasciculus baicalensis</taxon>
    </lineage>
</organism>
<keyword evidence="2" id="KW-1133">Transmembrane helix</keyword>
<comment type="caution">
    <text evidence="4">The sequence shown here is derived from an EMBL/GenBank/DDBJ whole genome shotgun (WGS) entry which is preliminary data.</text>
</comment>
<dbReference type="Pfam" id="PF01471">
    <property type="entry name" value="PG_binding_1"/>
    <property type="match status" value="3"/>
</dbReference>
<feature type="region of interest" description="Disordered" evidence="1">
    <location>
        <begin position="347"/>
        <end position="403"/>
    </location>
</feature>
<dbReference type="RefSeq" id="WP_254011849.1">
    <property type="nucleotide sequence ID" value="NZ_JAMZMM010000090.1"/>
</dbReference>
<evidence type="ECO:0000313" key="4">
    <source>
        <dbReference type="EMBL" id="MCP2729059.1"/>
    </source>
</evidence>
<keyword evidence="2" id="KW-0472">Membrane</keyword>
<dbReference type="InterPro" id="IPR036365">
    <property type="entry name" value="PGBD-like_sf"/>
</dbReference>
<feature type="domain" description="Peptidoglycan binding-like" evidence="3">
    <location>
        <begin position="304"/>
        <end position="359"/>
    </location>
</feature>
<dbReference type="EMBL" id="JAMZMM010000090">
    <property type="protein sequence ID" value="MCP2729059.1"/>
    <property type="molecule type" value="Genomic_DNA"/>
</dbReference>
<evidence type="ECO:0000256" key="2">
    <source>
        <dbReference type="SAM" id="Phobius"/>
    </source>
</evidence>
<feature type="domain" description="Peptidoglycan binding-like" evidence="3">
    <location>
        <begin position="72"/>
        <end position="127"/>
    </location>
</feature>
<reference evidence="4" key="1">
    <citation type="submission" date="2022-06" db="EMBL/GenBank/DDBJ databases">
        <title>New cyanobacteria of genus Symplocastrum in benthos of Lake Baikal.</title>
        <authorList>
            <person name="Sorokovikova E."/>
            <person name="Tikhonova I."/>
            <person name="Krasnopeev A."/>
            <person name="Evseev P."/>
            <person name="Gladkikh A."/>
            <person name="Belykh O."/>
        </authorList>
    </citation>
    <scope>NUCLEOTIDE SEQUENCE</scope>
    <source>
        <strain evidence="4">BBK-W-15</strain>
    </source>
</reference>
<dbReference type="InterPro" id="IPR002477">
    <property type="entry name" value="Peptidoglycan-bd-like"/>
</dbReference>
<feature type="region of interest" description="Disordered" evidence="1">
    <location>
        <begin position="249"/>
        <end position="304"/>
    </location>
</feature>
<dbReference type="InterPro" id="IPR052905">
    <property type="entry name" value="LD-transpeptidase_YkuD-like"/>
</dbReference>
<keyword evidence="2" id="KW-0812">Transmembrane</keyword>
<protein>
    <submittedName>
        <fullName evidence="4">Peptidoglycan-binding protein</fullName>
    </submittedName>
</protein>
<evidence type="ECO:0000313" key="5">
    <source>
        <dbReference type="Proteomes" id="UP001204953"/>
    </source>
</evidence>
<dbReference type="AlphaFoldDB" id="A0AAE3KMC1"/>
<gene>
    <name evidence="4" type="ORF">NJ959_11380</name>
</gene>